<organism evidence="7 8">
    <name type="scientific">Clostridium argentinense CDC 2741</name>
    <dbReference type="NCBI Taxonomy" id="1418104"/>
    <lineage>
        <taxon>Bacteria</taxon>
        <taxon>Bacillati</taxon>
        <taxon>Bacillota</taxon>
        <taxon>Clostridia</taxon>
        <taxon>Eubacteriales</taxon>
        <taxon>Clostridiaceae</taxon>
        <taxon>Clostridium</taxon>
    </lineage>
</organism>
<keyword evidence="5 6" id="KW-0472">Membrane</keyword>
<dbReference type="EMBL" id="AYSO01000017">
    <property type="protein sequence ID" value="KIE46120.1"/>
    <property type="molecule type" value="Genomic_DNA"/>
</dbReference>
<gene>
    <name evidence="7" type="ORF">U732_1837</name>
</gene>
<keyword evidence="3 6" id="KW-0812">Transmembrane</keyword>
<dbReference type="AlphaFoldDB" id="A0A0C1UFD8"/>
<evidence type="ECO:0000256" key="3">
    <source>
        <dbReference type="ARBA" id="ARBA00022692"/>
    </source>
</evidence>
<evidence type="ECO:0000256" key="4">
    <source>
        <dbReference type="ARBA" id="ARBA00022989"/>
    </source>
</evidence>
<dbReference type="GO" id="GO:0005886">
    <property type="term" value="C:plasma membrane"/>
    <property type="evidence" value="ECO:0007669"/>
    <property type="project" value="UniProtKB-SubCell"/>
</dbReference>
<dbReference type="InterPro" id="IPR005598">
    <property type="entry name" value="ATP_synth_I"/>
</dbReference>
<reference evidence="7 8" key="1">
    <citation type="journal article" date="2015" name="Infect. Genet. Evol.">
        <title>Genomic sequences of six botulinum neurotoxin-producing strains representing three clostridial species illustrate the mobility and diversity of botulinum neurotoxin genes.</title>
        <authorList>
            <person name="Smith T.J."/>
            <person name="Hill K.K."/>
            <person name="Xie G."/>
            <person name="Foley B.T."/>
            <person name="Williamson C.H."/>
            <person name="Foster J.T."/>
            <person name="Johnson S.L."/>
            <person name="Chertkov O."/>
            <person name="Teshima H."/>
            <person name="Gibbons H.S."/>
            <person name="Johnsky L.A."/>
            <person name="Karavis M.A."/>
            <person name="Smith L.A."/>
        </authorList>
    </citation>
    <scope>NUCLEOTIDE SEQUENCE [LARGE SCALE GENOMIC DNA]</scope>
    <source>
        <strain evidence="7 8">CDC 2741</strain>
    </source>
</reference>
<sequence length="131" mass="15372">MIITEENYQLWIIKRTLSIALILSMLILIIVSNPKEYIYGLLFSTCITVLNFRLMCISIERSLDMAQKKIKFFILGNYAMRTFIYGIVIFISYIADYLNFYTAILGLFSVKITIIFGVFYKKGLFKFIKKQ</sequence>
<evidence type="ECO:0000256" key="6">
    <source>
        <dbReference type="SAM" id="Phobius"/>
    </source>
</evidence>
<evidence type="ECO:0000256" key="2">
    <source>
        <dbReference type="ARBA" id="ARBA00022475"/>
    </source>
</evidence>
<keyword evidence="4 6" id="KW-1133">Transmembrane helix</keyword>
<keyword evidence="2" id="KW-1003">Cell membrane</keyword>
<comment type="subcellular location">
    <subcellularLocation>
        <location evidence="1">Cell membrane</location>
        <topology evidence="1">Multi-pass membrane protein</topology>
    </subcellularLocation>
</comment>
<dbReference type="Pfam" id="PF03899">
    <property type="entry name" value="ATP-synt_I"/>
    <property type="match status" value="1"/>
</dbReference>
<feature type="transmembrane region" description="Helical" evidence="6">
    <location>
        <begin position="12"/>
        <end position="31"/>
    </location>
</feature>
<evidence type="ECO:0000313" key="8">
    <source>
        <dbReference type="Proteomes" id="UP000031366"/>
    </source>
</evidence>
<protein>
    <submittedName>
        <fullName evidence="7">ATP synthase I chain family protein</fullName>
    </submittedName>
</protein>
<accession>A0A0C1UFD8</accession>
<keyword evidence="8" id="KW-1185">Reference proteome</keyword>
<feature type="transmembrane region" description="Helical" evidence="6">
    <location>
        <begin position="100"/>
        <end position="120"/>
    </location>
</feature>
<dbReference type="Proteomes" id="UP000031366">
    <property type="component" value="Unassembled WGS sequence"/>
</dbReference>
<comment type="caution">
    <text evidence="7">The sequence shown here is derived from an EMBL/GenBank/DDBJ whole genome shotgun (WGS) entry which is preliminary data.</text>
</comment>
<name>A0A0C1UFD8_9CLOT</name>
<evidence type="ECO:0000256" key="5">
    <source>
        <dbReference type="ARBA" id="ARBA00023136"/>
    </source>
</evidence>
<evidence type="ECO:0000313" key="7">
    <source>
        <dbReference type="EMBL" id="KIE46120.1"/>
    </source>
</evidence>
<feature type="transmembrane region" description="Helical" evidence="6">
    <location>
        <begin position="72"/>
        <end position="94"/>
    </location>
</feature>
<dbReference type="STRING" id="29341.RSJ17_16325"/>
<proteinExistence type="predicted"/>
<dbReference type="OrthoDB" id="1711023at2"/>
<feature type="transmembrane region" description="Helical" evidence="6">
    <location>
        <begin position="37"/>
        <end position="60"/>
    </location>
</feature>
<dbReference type="RefSeq" id="WP_039633731.1">
    <property type="nucleotide sequence ID" value="NZ_AYSO01000017.1"/>
</dbReference>
<evidence type="ECO:0000256" key="1">
    <source>
        <dbReference type="ARBA" id="ARBA00004651"/>
    </source>
</evidence>